<dbReference type="Gene3D" id="1.25.40.10">
    <property type="entry name" value="Tetratricopeptide repeat domain"/>
    <property type="match status" value="1"/>
</dbReference>
<feature type="chain" id="PRO_5016028918" description="Tetratricopeptide repeat protein" evidence="1">
    <location>
        <begin position="23"/>
        <end position="136"/>
    </location>
</feature>
<evidence type="ECO:0000313" key="2">
    <source>
        <dbReference type="EMBL" id="PXW79054.1"/>
    </source>
</evidence>
<protein>
    <recommendedName>
        <fullName evidence="4">Tetratricopeptide repeat protein</fullName>
    </recommendedName>
</protein>
<keyword evidence="3" id="KW-1185">Reference proteome</keyword>
<dbReference type="InterPro" id="IPR011990">
    <property type="entry name" value="TPR-like_helical_dom_sf"/>
</dbReference>
<organism evidence="2 3">
    <name type="scientific">Blastomonas natatoria</name>
    <dbReference type="NCBI Taxonomy" id="34015"/>
    <lineage>
        <taxon>Bacteria</taxon>
        <taxon>Pseudomonadati</taxon>
        <taxon>Pseudomonadota</taxon>
        <taxon>Alphaproteobacteria</taxon>
        <taxon>Sphingomonadales</taxon>
        <taxon>Sphingomonadaceae</taxon>
        <taxon>Blastomonas</taxon>
    </lineage>
</organism>
<dbReference type="EMBL" id="QJJM01000001">
    <property type="protein sequence ID" value="PXW79054.1"/>
    <property type="molecule type" value="Genomic_DNA"/>
</dbReference>
<comment type="caution">
    <text evidence="2">The sequence shown here is derived from an EMBL/GenBank/DDBJ whole genome shotgun (WGS) entry which is preliminary data.</text>
</comment>
<dbReference type="AlphaFoldDB" id="A0A2V3VD11"/>
<feature type="signal peptide" evidence="1">
    <location>
        <begin position="1"/>
        <end position="22"/>
    </location>
</feature>
<dbReference type="SUPFAM" id="SSF48452">
    <property type="entry name" value="TPR-like"/>
    <property type="match status" value="1"/>
</dbReference>
<keyword evidence="1" id="KW-0732">Signal</keyword>
<sequence>MNTKVITFAALAALGMAAPAVAQPVQSRAAANEIGYESGSLGYAALLKGNYPVALEQMQAAEKQVSPAARRDPARLINMGLAYAKMGDTASARRHYEAAIGADRSFDVILSDGRVMDSRVAARHALRRLDQGYASR</sequence>
<dbReference type="Proteomes" id="UP000248014">
    <property type="component" value="Unassembled WGS sequence"/>
</dbReference>
<evidence type="ECO:0008006" key="4">
    <source>
        <dbReference type="Google" id="ProtNLM"/>
    </source>
</evidence>
<accession>A0A2V3VD11</accession>
<dbReference type="OrthoDB" id="92543at2"/>
<evidence type="ECO:0000313" key="3">
    <source>
        <dbReference type="Proteomes" id="UP000248014"/>
    </source>
</evidence>
<name>A0A2V3VD11_9SPHN</name>
<dbReference type="RefSeq" id="WP_110297039.1">
    <property type="nucleotide sequence ID" value="NZ_QJJM01000001.1"/>
</dbReference>
<reference evidence="2 3" key="1">
    <citation type="submission" date="2018-05" db="EMBL/GenBank/DDBJ databases">
        <title>Genomic Encyclopedia of Type Strains, Phase IV (KMG-IV): sequencing the most valuable type-strain genomes for metagenomic binning, comparative biology and taxonomic classification.</title>
        <authorList>
            <person name="Goeker M."/>
        </authorList>
    </citation>
    <scope>NUCLEOTIDE SEQUENCE [LARGE SCALE GENOMIC DNA]</scope>
    <source>
        <strain evidence="2 3">DSM 3183</strain>
    </source>
</reference>
<proteinExistence type="predicted"/>
<gene>
    <name evidence="2" type="ORF">C7451_101116</name>
</gene>
<evidence type="ECO:0000256" key="1">
    <source>
        <dbReference type="SAM" id="SignalP"/>
    </source>
</evidence>